<evidence type="ECO:0000256" key="9">
    <source>
        <dbReference type="ARBA" id="ARBA00023136"/>
    </source>
</evidence>
<dbReference type="NCBIfam" id="TIGR02473">
    <property type="entry name" value="flagell_FliJ"/>
    <property type="match status" value="1"/>
</dbReference>
<evidence type="ECO:0000256" key="6">
    <source>
        <dbReference type="ARBA" id="ARBA00022500"/>
    </source>
</evidence>
<dbReference type="PANTHER" id="PTHR38786:SF1">
    <property type="entry name" value="FLAGELLAR FLIJ PROTEIN"/>
    <property type="match status" value="1"/>
</dbReference>
<dbReference type="GO" id="GO:0009288">
    <property type="term" value="C:bacterial-type flagellum"/>
    <property type="evidence" value="ECO:0007669"/>
    <property type="project" value="InterPro"/>
</dbReference>
<dbReference type="PIRSF" id="PIRSF019404">
    <property type="entry name" value="FliJ"/>
    <property type="match status" value="1"/>
</dbReference>
<keyword evidence="12" id="KW-0969">Cilium</keyword>
<reference evidence="12 13" key="1">
    <citation type="submission" date="2015-12" db="EMBL/GenBank/DDBJ databases">
        <title>Diversity of Burkholderia near neighbor genomes.</title>
        <authorList>
            <person name="Sahl J."/>
            <person name="Wagner D."/>
            <person name="Keim P."/>
        </authorList>
    </citation>
    <scope>NUCLEOTIDE SEQUENCE [LARGE SCALE GENOMIC DNA]</scope>
    <source>
        <strain evidence="12 13">MSMB0783</strain>
    </source>
</reference>
<dbReference type="Proteomes" id="UP000243680">
    <property type="component" value="Chromosome 1"/>
</dbReference>
<keyword evidence="8" id="KW-0653">Protein transport</keyword>
<evidence type="ECO:0000256" key="1">
    <source>
        <dbReference type="ARBA" id="ARBA00004413"/>
    </source>
</evidence>
<evidence type="ECO:0000256" key="10">
    <source>
        <dbReference type="ARBA" id="ARBA00023225"/>
    </source>
</evidence>
<dbReference type="PANTHER" id="PTHR38786">
    <property type="entry name" value="FLAGELLAR FLIJ PROTEIN"/>
    <property type="match status" value="1"/>
</dbReference>
<dbReference type="InterPro" id="IPR012823">
    <property type="entry name" value="Flagell_FliJ"/>
</dbReference>
<dbReference type="PRINTS" id="PR01004">
    <property type="entry name" value="FLGFLIJ"/>
</dbReference>
<evidence type="ECO:0000256" key="5">
    <source>
        <dbReference type="ARBA" id="ARBA00022475"/>
    </source>
</evidence>
<feature type="coiled-coil region" evidence="11">
    <location>
        <begin position="120"/>
        <end position="147"/>
    </location>
</feature>
<dbReference type="RefSeq" id="WP_069239198.1">
    <property type="nucleotide sequence ID" value="NZ_CP013420.1"/>
</dbReference>
<dbReference type="InterPro" id="IPR052570">
    <property type="entry name" value="FliJ"/>
</dbReference>
<evidence type="ECO:0000256" key="11">
    <source>
        <dbReference type="SAM" id="Coils"/>
    </source>
</evidence>
<comment type="subcellular location">
    <subcellularLocation>
        <location evidence="1">Cell membrane</location>
        <topology evidence="1">Peripheral membrane protein</topology>
        <orientation evidence="1">Cytoplasmic side</orientation>
    </subcellularLocation>
</comment>
<proteinExistence type="inferred from homology"/>
<dbReference type="GO" id="GO:0044781">
    <property type="term" value="P:bacterial-type flagellum organization"/>
    <property type="evidence" value="ECO:0007669"/>
    <property type="project" value="UniProtKB-KW"/>
</dbReference>
<keyword evidence="7" id="KW-1005">Bacterial flagellum biogenesis</keyword>
<gene>
    <name evidence="12" type="ORF">WJ35_11825</name>
</gene>
<dbReference type="EMBL" id="CP013420">
    <property type="protein sequence ID" value="AOJ75676.1"/>
    <property type="molecule type" value="Genomic_DNA"/>
</dbReference>
<accession>A0A1B4LEQ8</accession>
<evidence type="ECO:0000256" key="2">
    <source>
        <dbReference type="ARBA" id="ARBA00010004"/>
    </source>
</evidence>
<keyword evidence="4" id="KW-0813">Transport</keyword>
<evidence type="ECO:0000256" key="8">
    <source>
        <dbReference type="ARBA" id="ARBA00022927"/>
    </source>
</evidence>
<evidence type="ECO:0000256" key="3">
    <source>
        <dbReference type="ARBA" id="ARBA00020392"/>
    </source>
</evidence>
<dbReference type="InterPro" id="IPR018006">
    <property type="entry name" value="Flag_FliJ_proteobac"/>
</dbReference>
<evidence type="ECO:0000313" key="13">
    <source>
        <dbReference type="Proteomes" id="UP000243680"/>
    </source>
</evidence>
<keyword evidence="5" id="KW-1003">Cell membrane</keyword>
<dbReference type="GO" id="GO:0005886">
    <property type="term" value="C:plasma membrane"/>
    <property type="evidence" value="ECO:0007669"/>
    <property type="project" value="UniProtKB-SubCell"/>
</dbReference>
<name>A0A1B4LEQ8_9BURK</name>
<evidence type="ECO:0000313" key="12">
    <source>
        <dbReference type="EMBL" id="AOJ75676.1"/>
    </source>
</evidence>
<keyword evidence="12" id="KW-0966">Cell projection</keyword>
<comment type="similarity">
    <text evidence="2">Belongs to the FliJ family.</text>
</comment>
<keyword evidence="9" id="KW-0472">Membrane</keyword>
<dbReference type="InterPro" id="IPR053716">
    <property type="entry name" value="Flag_assembly_chemotaxis_eff"/>
</dbReference>
<keyword evidence="12" id="KW-0282">Flagellum</keyword>
<dbReference type="GO" id="GO:0071973">
    <property type="term" value="P:bacterial-type flagellum-dependent cell motility"/>
    <property type="evidence" value="ECO:0007669"/>
    <property type="project" value="InterPro"/>
</dbReference>
<evidence type="ECO:0000256" key="7">
    <source>
        <dbReference type="ARBA" id="ARBA00022795"/>
    </source>
</evidence>
<organism evidence="12 13">
    <name type="scientific">Burkholderia ubonensis</name>
    <dbReference type="NCBI Taxonomy" id="101571"/>
    <lineage>
        <taxon>Bacteria</taxon>
        <taxon>Pseudomonadati</taxon>
        <taxon>Pseudomonadota</taxon>
        <taxon>Betaproteobacteria</taxon>
        <taxon>Burkholderiales</taxon>
        <taxon>Burkholderiaceae</taxon>
        <taxon>Burkholderia</taxon>
        <taxon>Burkholderia cepacia complex</taxon>
    </lineage>
</organism>
<keyword evidence="11" id="KW-0175">Coiled coil</keyword>
<protein>
    <recommendedName>
        <fullName evidence="3">Flagellar FliJ protein</fullName>
    </recommendedName>
</protein>
<evidence type="ECO:0000256" key="4">
    <source>
        <dbReference type="ARBA" id="ARBA00022448"/>
    </source>
</evidence>
<keyword evidence="6" id="KW-0145">Chemotaxis</keyword>
<dbReference type="GO" id="GO:0003774">
    <property type="term" value="F:cytoskeletal motor activity"/>
    <property type="evidence" value="ECO:0007669"/>
    <property type="project" value="InterPro"/>
</dbReference>
<dbReference type="Pfam" id="PF02050">
    <property type="entry name" value="FliJ"/>
    <property type="match status" value="1"/>
</dbReference>
<dbReference type="GO" id="GO:0015031">
    <property type="term" value="P:protein transport"/>
    <property type="evidence" value="ECO:0007669"/>
    <property type="project" value="UniProtKB-KW"/>
</dbReference>
<dbReference type="Gene3D" id="1.10.287.1700">
    <property type="match status" value="1"/>
</dbReference>
<dbReference type="GO" id="GO:0006935">
    <property type="term" value="P:chemotaxis"/>
    <property type="evidence" value="ECO:0007669"/>
    <property type="project" value="UniProtKB-KW"/>
</dbReference>
<dbReference type="AlphaFoldDB" id="A0A1B4LEQ8"/>
<sequence>MAHGFPLQLLLDRAQEDLDAAAKQLGTAQRDRSAAAEQLDSLLRYRDEYHARFAQSAQHGMPAGNWRNFQAFLDTLDAAIAQQRNVLAAADARIDEARPHWQLKKRTVGSYEILQARGVAQEAVRTAKREQREADEHAAKILRMRADAARSA</sequence>
<keyword evidence="10" id="KW-1006">Bacterial flagellum protein export</keyword>